<dbReference type="PANTHER" id="PTHR38645:SF1">
    <property type="entry name" value="YALI0F12243P"/>
    <property type="match status" value="1"/>
</dbReference>
<accession>A0A0F4YTI1</accession>
<name>A0A0F4YTI1_RASE3</name>
<evidence type="ECO:0000313" key="2">
    <source>
        <dbReference type="EMBL" id="KKA21602.1"/>
    </source>
</evidence>
<sequence>MDSMRSLNTSLPSSTPYPQPPEQLLQAFKTAALSVTNLYKSAVADQAQARQAGYQEAIEDLLNFLDRENLGLGDGEGWKVRQWATERADGTAATASDSDDDDKRARSSSPIMSRKEHPEADRSRQISRSTSPPRGELGPAQQQQQQQQPPPQPEQQSAMTQTDDSNVFARPPVFTFTAGPQFPQFPSQDVDMQTSDSAPTNSASEEEAPSTVSVSVMPRNSRAPNRLNNPSRHTGRSSTREPSTTIGSKRKLQFPDFFDISGLNGREFFGGGKRGRFA</sequence>
<evidence type="ECO:0000256" key="1">
    <source>
        <dbReference type="SAM" id="MobiDB-lite"/>
    </source>
</evidence>
<keyword evidence="3" id="KW-1185">Reference proteome</keyword>
<gene>
    <name evidence="2" type="ORF">T310_4389</name>
</gene>
<comment type="caution">
    <text evidence="2">The sequence shown here is derived from an EMBL/GenBank/DDBJ whole genome shotgun (WGS) entry which is preliminary data.</text>
</comment>
<feature type="compositionally biased region" description="Polar residues" evidence="1">
    <location>
        <begin position="184"/>
        <end position="203"/>
    </location>
</feature>
<feature type="compositionally biased region" description="Polar residues" evidence="1">
    <location>
        <begin position="222"/>
        <end position="247"/>
    </location>
</feature>
<dbReference type="GeneID" id="25316737"/>
<feature type="compositionally biased region" description="Basic and acidic residues" evidence="1">
    <location>
        <begin position="113"/>
        <end position="124"/>
    </location>
</feature>
<dbReference type="AlphaFoldDB" id="A0A0F4YTI1"/>
<dbReference type="RefSeq" id="XP_013328214.1">
    <property type="nucleotide sequence ID" value="XM_013472760.1"/>
</dbReference>
<dbReference type="OrthoDB" id="21418at2759"/>
<feature type="region of interest" description="Disordered" evidence="1">
    <location>
        <begin position="1"/>
        <end position="21"/>
    </location>
</feature>
<dbReference type="Proteomes" id="UP000053958">
    <property type="component" value="Unassembled WGS sequence"/>
</dbReference>
<protein>
    <submittedName>
        <fullName evidence="2">Uncharacterized protein</fullName>
    </submittedName>
</protein>
<proteinExistence type="predicted"/>
<dbReference type="PANTHER" id="PTHR38645">
    <property type="entry name" value="CHROMOSOME 9, WHOLE GENOME SHOTGUN SEQUENCE"/>
    <property type="match status" value="1"/>
</dbReference>
<evidence type="ECO:0000313" key="3">
    <source>
        <dbReference type="Proteomes" id="UP000053958"/>
    </source>
</evidence>
<feature type="compositionally biased region" description="Polar residues" evidence="1">
    <location>
        <begin position="1"/>
        <end position="14"/>
    </location>
</feature>
<dbReference type="EMBL" id="LASV01000179">
    <property type="protein sequence ID" value="KKA21602.1"/>
    <property type="molecule type" value="Genomic_DNA"/>
</dbReference>
<organism evidence="2 3">
    <name type="scientific">Rasamsonia emersonii (strain ATCC 16479 / CBS 393.64 / IMI 116815)</name>
    <dbReference type="NCBI Taxonomy" id="1408163"/>
    <lineage>
        <taxon>Eukaryota</taxon>
        <taxon>Fungi</taxon>
        <taxon>Dikarya</taxon>
        <taxon>Ascomycota</taxon>
        <taxon>Pezizomycotina</taxon>
        <taxon>Eurotiomycetes</taxon>
        <taxon>Eurotiomycetidae</taxon>
        <taxon>Eurotiales</taxon>
        <taxon>Trichocomaceae</taxon>
        <taxon>Rasamsonia</taxon>
    </lineage>
</organism>
<reference evidence="2 3" key="1">
    <citation type="submission" date="2015-04" db="EMBL/GenBank/DDBJ databases">
        <authorList>
            <person name="Heijne W.H."/>
            <person name="Fedorova N.D."/>
            <person name="Nierman W.C."/>
            <person name="Vollebregt A.W."/>
            <person name="Zhao Z."/>
            <person name="Wu L."/>
            <person name="Kumar M."/>
            <person name="Stam H."/>
            <person name="van den Berg M.A."/>
            <person name="Pel H.J."/>
        </authorList>
    </citation>
    <scope>NUCLEOTIDE SEQUENCE [LARGE SCALE GENOMIC DNA]</scope>
    <source>
        <strain evidence="2 3">CBS 393.64</strain>
    </source>
</reference>
<feature type="region of interest" description="Disordered" evidence="1">
    <location>
        <begin position="86"/>
        <end position="252"/>
    </location>
</feature>